<sequence length="330" mass="38212">MKILALLSFEIFRFSIGKSLEKLGHEVIYLDNFDEHLLELTINTFKPEIAFSMGWEVWHVSFFKTGKFPLIKELLKKYNIFHIYFAEEDWLHHDRWSKSYVEAIQPNYVLTRSTICVEKYQNLGIPSMFFDVGCNPDIHRPVPIDPKYQCDVAVVANGHFGFGEIRHKSICDLVFSLINQPFKTKIFGKGWENVQHHFSDINLPSEMLHGSIAYTETPKIYNSAKISISLQTCNDQLSNRTFDIMSSGGFLLTSDTPAVRIKLIPGVNCVISNSAKETVEKITYYLVHEKQRNQIAKAGRDYAIRHFDYKNTLHDVWPNILAEYMNTLFL</sequence>
<evidence type="ECO:0000313" key="4">
    <source>
        <dbReference type="Proteomes" id="UP000005850"/>
    </source>
</evidence>
<proteinExistence type="predicted"/>
<keyword evidence="4" id="KW-1185">Reference proteome</keyword>
<dbReference type="Pfam" id="PF12996">
    <property type="entry name" value="DUF3880"/>
    <property type="match status" value="1"/>
</dbReference>
<accession>A0A075R455</accession>
<dbReference type="RefSeq" id="WP_003335806.1">
    <property type="nucleotide sequence ID" value="NZ_CP007806.1"/>
</dbReference>
<dbReference type="InterPro" id="IPR055259">
    <property type="entry name" value="YkvP/CgeB_Glyco_trans-like"/>
</dbReference>
<dbReference type="KEGG" id="blr:BRLA_c029950"/>
<dbReference type="InterPro" id="IPR024542">
    <property type="entry name" value="YkvP_N"/>
</dbReference>
<protein>
    <submittedName>
        <fullName evidence="3">Spore protein YkvP</fullName>
    </submittedName>
</protein>
<dbReference type="HOGENOM" id="CLU_058186_0_0_9"/>
<feature type="domain" description="Spore protein YkvP N-terminal" evidence="1">
    <location>
        <begin position="3"/>
        <end position="111"/>
    </location>
</feature>
<evidence type="ECO:0000313" key="3">
    <source>
        <dbReference type="EMBL" id="AIG27307.1"/>
    </source>
</evidence>
<evidence type="ECO:0000259" key="2">
    <source>
        <dbReference type="Pfam" id="PF13524"/>
    </source>
</evidence>
<dbReference type="SUPFAM" id="SSF53756">
    <property type="entry name" value="UDP-Glycosyltransferase/glycogen phosphorylase"/>
    <property type="match status" value="1"/>
</dbReference>
<gene>
    <name evidence="3" type="primary">ykvP</name>
    <name evidence="3" type="ORF">BRLA_c029950</name>
</gene>
<evidence type="ECO:0000259" key="1">
    <source>
        <dbReference type="Pfam" id="PF12996"/>
    </source>
</evidence>
<reference evidence="3 4" key="1">
    <citation type="journal article" date="2011" name="J. Bacteriol.">
        <title>Genome sequence of Brevibacillus laterosporus LMG 15441, a pathogen of invertebrates.</title>
        <authorList>
            <person name="Djukic M."/>
            <person name="Poehlein A."/>
            <person name="Thurmer A."/>
            <person name="Daniel R."/>
        </authorList>
    </citation>
    <scope>NUCLEOTIDE SEQUENCE [LARGE SCALE GENOMIC DNA]</scope>
    <source>
        <strain evidence="3 4">LMG 15441</strain>
    </source>
</reference>
<name>A0A075R455_BRELA</name>
<dbReference type="STRING" id="1042163.BRLA_c029950"/>
<dbReference type="EMBL" id="CP007806">
    <property type="protein sequence ID" value="AIG27307.1"/>
    <property type="molecule type" value="Genomic_DNA"/>
</dbReference>
<feature type="domain" description="Spore protein YkvP/CgeB glycosyl transferase-like" evidence="2">
    <location>
        <begin position="182"/>
        <end position="314"/>
    </location>
</feature>
<dbReference type="Proteomes" id="UP000005850">
    <property type="component" value="Chromosome"/>
</dbReference>
<dbReference type="AlphaFoldDB" id="A0A075R455"/>
<dbReference type="Pfam" id="PF13524">
    <property type="entry name" value="Glyco_trans_1_2"/>
    <property type="match status" value="1"/>
</dbReference>
<dbReference type="eggNOG" id="COG4641">
    <property type="taxonomic scope" value="Bacteria"/>
</dbReference>
<organism evidence="3 4">
    <name type="scientific">Brevibacillus laterosporus LMG 15441</name>
    <dbReference type="NCBI Taxonomy" id="1042163"/>
    <lineage>
        <taxon>Bacteria</taxon>
        <taxon>Bacillati</taxon>
        <taxon>Bacillota</taxon>
        <taxon>Bacilli</taxon>
        <taxon>Bacillales</taxon>
        <taxon>Paenibacillaceae</taxon>
        <taxon>Brevibacillus</taxon>
    </lineage>
</organism>
<dbReference type="Gene3D" id="3.40.50.2000">
    <property type="entry name" value="Glycogen Phosphorylase B"/>
    <property type="match status" value="1"/>
</dbReference>